<dbReference type="InterPro" id="IPR000531">
    <property type="entry name" value="Beta-barrel_TonB"/>
</dbReference>
<proteinExistence type="inferred from homology"/>
<protein>
    <submittedName>
        <fullName evidence="13">TonB-dependent receptor</fullName>
    </submittedName>
</protein>
<gene>
    <name evidence="13" type="ORF">PQU92_12885</name>
</gene>
<keyword evidence="6 8" id="KW-0472">Membrane</keyword>
<feature type="domain" description="TonB-dependent receptor-like beta-barrel" evidence="11">
    <location>
        <begin position="457"/>
        <end position="925"/>
    </location>
</feature>
<evidence type="ECO:0000256" key="8">
    <source>
        <dbReference type="PROSITE-ProRule" id="PRU01360"/>
    </source>
</evidence>
<keyword evidence="14" id="KW-1185">Reference proteome</keyword>
<evidence type="ECO:0000256" key="1">
    <source>
        <dbReference type="ARBA" id="ARBA00004571"/>
    </source>
</evidence>
<keyword evidence="3 8" id="KW-1134">Transmembrane beta strand</keyword>
<evidence type="ECO:0000259" key="12">
    <source>
        <dbReference type="Pfam" id="PF07715"/>
    </source>
</evidence>
<dbReference type="NCBIfam" id="TIGR01782">
    <property type="entry name" value="TonB-Xanth-Caul"/>
    <property type="match status" value="1"/>
</dbReference>
<evidence type="ECO:0000313" key="14">
    <source>
        <dbReference type="Proteomes" id="UP001214854"/>
    </source>
</evidence>
<dbReference type="Pfam" id="PF07715">
    <property type="entry name" value="Plug"/>
    <property type="match status" value="1"/>
</dbReference>
<keyword evidence="5 9" id="KW-0798">TonB box</keyword>
<dbReference type="EMBL" id="JAQQKX010000010">
    <property type="protein sequence ID" value="MDC7684179.1"/>
    <property type="molecule type" value="Genomic_DNA"/>
</dbReference>
<evidence type="ECO:0000256" key="3">
    <source>
        <dbReference type="ARBA" id="ARBA00022452"/>
    </source>
</evidence>
<evidence type="ECO:0000259" key="11">
    <source>
        <dbReference type="Pfam" id="PF00593"/>
    </source>
</evidence>
<organism evidence="13 14">
    <name type="scientific">Asticcacaulis aquaticus</name>
    <dbReference type="NCBI Taxonomy" id="2984212"/>
    <lineage>
        <taxon>Bacteria</taxon>
        <taxon>Pseudomonadati</taxon>
        <taxon>Pseudomonadota</taxon>
        <taxon>Alphaproteobacteria</taxon>
        <taxon>Caulobacterales</taxon>
        <taxon>Caulobacteraceae</taxon>
        <taxon>Asticcacaulis</taxon>
    </lineage>
</organism>
<evidence type="ECO:0000256" key="7">
    <source>
        <dbReference type="ARBA" id="ARBA00023237"/>
    </source>
</evidence>
<feature type="chain" id="PRO_5047294965" evidence="10">
    <location>
        <begin position="38"/>
        <end position="960"/>
    </location>
</feature>
<dbReference type="CDD" id="cd01347">
    <property type="entry name" value="ligand_gated_channel"/>
    <property type="match status" value="1"/>
</dbReference>
<accession>A0ABT5HVW3</accession>
<evidence type="ECO:0000256" key="5">
    <source>
        <dbReference type="ARBA" id="ARBA00023077"/>
    </source>
</evidence>
<keyword evidence="13" id="KW-0675">Receptor</keyword>
<dbReference type="Proteomes" id="UP001214854">
    <property type="component" value="Unassembled WGS sequence"/>
</dbReference>
<dbReference type="InterPro" id="IPR036942">
    <property type="entry name" value="Beta-barrel_TonB_sf"/>
</dbReference>
<keyword evidence="10" id="KW-0732">Signal</keyword>
<dbReference type="InterPro" id="IPR010104">
    <property type="entry name" value="TonB_rcpt_bac"/>
</dbReference>
<evidence type="ECO:0000256" key="4">
    <source>
        <dbReference type="ARBA" id="ARBA00022692"/>
    </source>
</evidence>
<dbReference type="InterPro" id="IPR037066">
    <property type="entry name" value="Plug_dom_sf"/>
</dbReference>
<dbReference type="InterPro" id="IPR012910">
    <property type="entry name" value="Plug_dom"/>
</dbReference>
<dbReference type="PROSITE" id="PS52016">
    <property type="entry name" value="TONB_DEPENDENT_REC_3"/>
    <property type="match status" value="1"/>
</dbReference>
<sequence>MVGKHLALSPSFRARLKAGISAGVLMAAGLAAMGVHAQEAKPDTDVTEVVVKGYRSSLAKALSIKRNSTGVVDSIIAEDIAKFPDNNLAESIQRVPGVSISRDQGEGRSLSVRGLGPDFTRVQINGMESQASTDGLAGGTNRGRGFDFNVFASELFSRIDVNKTASARLPEGSLGATVDLYTGHPFDYKGMKAAASGQMSYNDQSGRRGYRTALLWSNTFADDTLGVLVSAAYSTNPIDFQQSNSGNWNQGNGDGGFCKPTTGTGGLCDVPASELAAYTALYNKAMLPTTYNPRFYRYVHTKGDVERLGLTGSLQWKPSDATTFTADLLYSQFETRQDNYTMEPIGFSRGASQGGKPETLVRALELDSNNTAVYGVFDNVDMRSEHNLDEFTTRFTQVTLRAEHDFSDRLHFDGMIGWSLSDFDNYLDLATQIDRFNVDGYSFDIRSTGQAHPSINYGFDVTNPGNWYFGPRVTQPGGTGSTGPEIRLRPNYTDNEYKLARGGFVYKLGDELNFHFGAEWKEYYFEAVAYRYASGEADWPAYTGNMADITQQFCGLDDFNPPSPSPKCWTVPNIDAYISKFGILSGAGRATISETVAAARGDNRSVTERDTSVYAMLDFNVDINGMRLRGDMGVRQVRTEQKSNFYTNVPTTVNPSGFVYTTVERSYDDFLPSMNFILEPTSRTAVRFSAARVMVRPPLVNIAAATSVSVAGGSRTVSTGNPNLTPYRANTADLSFEWYPNSGSILSVGFFYKDIKTYIQSVTRIAPYSSTGLPDSLIANTGVAASDDFAISNVINTPGGPLKGFEINYQQPFTFLPGILSNFGTLLNYTYVDSQIDYFTSTAVGATTVTADLLNLSKKAYNATLYYEKGPFQARVSMNYRDRYLRAVPGPFNMDVSGINAATYYDASMSYQVTDRVSVSLEALNFGNEPHVSWVDSKAQRVEDYREGGRQFYLGVRYNY</sequence>
<name>A0ABT5HVW3_9CAUL</name>
<keyword evidence="4 8" id="KW-0812">Transmembrane</keyword>
<feature type="domain" description="TonB-dependent receptor plug" evidence="12">
    <location>
        <begin position="65"/>
        <end position="176"/>
    </location>
</feature>
<comment type="similarity">
    <text evidence="8 9">Belongs to the TonB-dependent receptor family.</text>
</comment>
<dbReference type="Gene3D" id="2.40.170.20">
    <property type="entry name" value="TonB-dependent receptor, beta-barrel domain"/>
    <property type="match status" value="1"/>
</dbReference>
<dbReference type="Pfam" id="PF00593">
    <property type="entry name" value="TonB_dep_Rec_b-barrel"/>
    <property type="match status" value="1"/>
</dbReference>
<dbReference type="InterPro" id="IPR039426">
    <property type="entry name" value="TonB-dep_rcpt-like"/>
</dbReference>
<dbReference type="PANTHER" id="PTHR40980">
    <property type="entry name" value="PLUG DOMAIN-CONTAINING PROTEIN"/>
    <property type="match status" value="1"/>
</dbReference>
<evidence type="ECO:0000256" key="2">
    <source>
        <dbReference type="ARBA" id="ARBA00022448"/>
    </source>
</evidence>
<reference evidence="13 14" key="1">
    <citation type="submission" date="2023-01" db="EMBL/GenBank/DDBJ databases">
        <title>Novel species of the genus Asticcacaulis isolated from rivers.</title>
        <authorList>
            <person name="Lu H."/>
        </authorList>
    </citation>
    <scope>NUCLEOTIDE SEQUENCE [LARGE SCALE GENOMIC DNA]</scope>
    <source>
        <strain evidence="13 14">BYS171W</strain>
    </source>
</reference>
<comment type="caution">
    <text evidence="13">The sequence shown here is derived from an EMBL/GenBank/DDBJ whole genome shotgun (WGS) entry which is preliminary data.</text>
</comment>
<dbReference type="PANTHER" id="PTHR40980:SF3">
    <property type="entry name" value="TONB-DEPENDENT RECEPTOR-LIKE BETA-BARREL DOMAIN-CONTAINING PROTEIN"/>
    <property type="match status" value="1"/>
</dbReference>
<keyword evidence="7 8" id="KW-0998">Cell outer membrane</keyword>
<dbReference type="RefSeq" id="WP_272748632.1">
    <property type="nucleotide sequence ID" value="NZ_JAQQKX010000010.1"/>
</dbReference>
<dbReference type="SUPFAM" id="SSF56935">
    <property type="entry name" value="Porins"/>
    <property type="match status" value="1"/>
</dbReference>
<feature type="signal peptide" evidence="10">
    <location>
        <begin position="1"/>
        <end position="37"/>
    </location>
</feature>
<evidence type="ECO:0000256" key="6">
    <source>
        <dbReference type="ARBA" id="ARBA00023136"/>
    </source>
</evidence>
<evidence type="ECO:0000313" key="13">
    <source>
        <dbReference type="EMBL" id="MDC7684179.1"/>
    </source>
</evidence>
<evidence type="ECO:0000256" key="10">
    <source>
        <dbReference type="SAM" id="SignalP"/>
    </source>
</evidence>
<comment type="subcellular location">
    <subcellularLocation>
        <location evidence="1 8">Cell outer membrane</location>
        <topology evidence="1 8">Multi-pass membrane protein</topology>
    </subcellularLocation>
</comment>
<evidence type="ECO:0000256" key="9">
    <source>
        <dbReference type="RuleBase" id="RU003357"/>
    </source>
</evidence>
<dbReference type="Gene3D" id="2.170.130.10">
    <property type="entry name" value="TonB-dependent receptor, plug domain"/>
    <property type="match status" value="1"/>
</dbReference>
<keyword evidence="2 8" id="KW-0813">Transport</keyword>